<name>A0A6J7PHJ4_9ZZZZ</name>
<dbReference type="EMBL" id="CAFBON010000254">
    <property type="protein sequence ID" value="CAB5004837.1"/>
    <property type="molecule type" value="Genomic_DNA"/>
</dbReference>
<reference evidence="1" key="1">
    <citation type="submission" date="2020-05" db="EMBL/GenBank/DDBJ databases">
        <authorList>
            <person name="Chiriac C."/>
            <person name="Salcher M."/>
            <person name="Ghai R."/>
            <person name="Kavagutti S V."/>
        </authorList>
    </citation>
    <scope>NUCLEOTIDE SEQUENCE</scope>
</reference>
<evidence type="ECO:0000313" key="1">
    <source>
        <dbReference type="EMBL" id="CAB5004837.1"/>
    </source>
</evidence>
<gene>
    <name evidence="1" type="ORF">UFOPK3954_01973</name>
</gene>
<organism evidence="1">
    <name type="scientific">freshwater metagenome</name>
    <dbReference type="NCBI Taxonomy" id="449393"/>
    <lineage>
        <taxon>unclassified sequences</taxon>
        <taxon>metagenomes</taxon>
        <taxon>ecological metagenomes</taxon>
    </lineage>
</organism>
<dbReference type="AlphaFoldDB" id="A0A6J7PHJ4"/>
<proteinExistence type="predicted"/>
<accession>A0A6J7PHJ4</accession>
<sequence>MSISPGLATSKDDPSIAKRSRMGFAGFAFTA</sequence>
<protein>
    <submittedName>
        <fullName evidence="1">Unannotated protein</fullName>
    </submittedName>
</protein>